<dbReference type="RefSeq" id="WP_185003803.1">
    <property type="nucleotide sequence ID" value="NZ_BAAAUI010000044.1"/>
</dbReference>
<keyword evidence="3" id="KW-1185">Reference proteome</keyword>
<feature type="region of interest" description="Disordered" evidence="1">
    <location>
        <begin position="353"/>
        <end position="374"/>
    </location>
</feature>
<dbReference type="Pfam" id="PF20129">
    <property type="entry name" value="DUF6519"/>
    <property type="match status" value="2"/>
</dbReference>
<organism evidence="2 3">
    <name type="scientific">Crossiella cryophila</name>
    <dbReference type="NCBI Taxonomy" id="43355"/>
    <lineage>
        <taxon>Bacteria</taxon>
        <taxon>Bacillati</taxon>
        <taxon>Actinomycetota</taxon>
        <taxon>Actinomycetes</taxon>
        <taxon>Pseudonocardiales</taxon>
        <taxon>Pseudonocardiaceae</taxon>
        <taxon>Crossiella</taxon>
    </lineage>
</organism>
<reference evidence="2 3" key="1">
    <citation type="submission" date="2020-08" db="EMBL/GenBank/DDBJ databases">
        <title>Sequencing the genomes of 1000 actinobacteria strains.</title>
        <authorList>
            <person name="Klenk H.-P."/>
        </authorList>
    </citation>
    <scope>NUCLEOTIDE SEQUENCE [LARGE SCALE GENOMIC DNA]</scope>
    <source>
        <strain evidence="2 3">DSM 44230</strain>
    </source>
</reference>
<dbReference type="Proteomes" id="UP000533598">
    <property type="component" value="Unassembled WGS sequence"/>
</dbReference>
<feature type="region of interest" description="Disordered" evidence="1">
    <location>
        <begin position="459"/>
        <end position="484"/>
    </location>
</feature>
<proteinExistence type="predicted"/>
<gene>
    <name evidence="2" type="ORF">HNR67_004036</name>
</gene>
<protein>
    <submittedName>
        <fullName evidence="2">Uncharacterized protein</fullName>
    </submittedName>
</protein>
<sequence>MHGDFSRVTFHGAKHYTAVLAQQGRVTLDADLNEQTTIVQRQLRELLTDLLGPHGGPQDNCGFAITFPLDPTGQPRHDDLTIGPGRYYVNGLPATSPGTTFWTQPDAYLDQVADRTKLPDPPYLVYLDARERLVTAIQDPALREVALGDLAPDTSVRSRLSWQVHAVRQFQAGATVIPLTDVTGTPQEIADKLKDKWTAWQNARANRPVGLRARAQRPADAHENPCTADPESRYRGLENQLYRVEIHRGGVAGPDLPATFKWSRENGSVTFPIARAAGNRVQLTRPGRDHKLALDVGDWVEVVDDAHTARDTPAKLLQITAVDPDRQGLTLSGQLTTTGLNQARHPYLRRWDQRPAEPPATDPLTPAPPKPHRATDNAITLVEKTWIALEDGVEIEFSEGGRYESGDYWLIPARAITGDVEWPEEGRQPVALRPHGPEQHLAPLAFVAPDHTVHNTRRRFTAGATPFPLESPEAENKATRRPRG</sequence>
<feature type="compositionally biased region" description="Pro residues" evidence="1">
    <location>
        <begin position="356"/>
        <end position="369"/>
    </location>
</feature>
<name>A0A7W7FUX5_9PSEU</name>
<comment type="caution">
    <text evidence="2">The sequence shown here is derived from an EMBL/GenBank/DDBJ whole genome shotgun (WGS) entry which is preliminary data.</text>
</comment>
<evidence type="ECO:0000313" key="3">
    <source>
        <dbReference type="Proteomes" id="UP000533598"/>
    </source>
</evidence>
<evidence type="ECO:0000313" key="2">
    <source>
        <dbReference type="EMBL" id="MBB4677918.1"/>
    </source>
</evidence>
<dbReference type="EMBL" id="JACHMH010000001">
    <property type="protein sequence ID" value="MBB4677918.1"/>
    <property type="molecule type" value="Genomic_DNA"/>
</dbReference>
<dbReference type="AlphaFoldDB" id="A0A7W7FUX5"/>
<accession>A0A7W7FUX5</accession>
<dbReference type="InterPro" id="IPR045392">
    <property type="entry name" value="DUF6519"/>
</dbReference>
<evidence type="ECO:0000256" key="1">
    <source>
        <dbReference type="SAM" id="MobiDB-lite"/>
    </source>
</evidence>
<feature type="region of interest" description="Disordered" evidence="1">
    <location>
        <begin position="213"/>
        <end position="232"/>
    </location>
</feature>